<feature type="non-terminal residue" evidence="2">
    <location>
        <position position="231"/>
    </location>
</feature>
<dbReference type="InterPro" id="IPR018946">
    <property type="entry name" value="PhoD-like_MPP"/>
</dbReference>
<dbReference type="AlphaFoldDB" id="X1NJR6"/>
<dbReference type="PANTHER" id="PTHR33987:SF1">
    <property type="entry name" value="CALCINEURIN-LIKE METALLO-PHOSPHOESTERASE SUPERFAMILY PROTEIN"/>
    <property type="match status" value="1"/>
</dbReference>
<evidence type="ECO:0000259" key="1">
    <source>
        <dbReference type="Pfam" id="PF09423"/>
    </source>
</evidence>
<protein>
    <recommendedName>
        <fullName evidence="1">PhoD-like phosphatase metallophosphatase domain-containing protein</fullName>
    </recommendedName>
</protein>
<dbReference type="SUPFAM" id="SSF56300">
    <property type="entry name" value="Metallo-dependent phosphatases"/>
    <property type="match status" value="1"/>
</dbReference>
<evidence type="ECO:0000313" key="2">
    <source>
        <dbReference type="EMBL" id="GAI27015.1"/>
    </source>
</evidence>
<proteinExistence type="predicted"/>
<dbReference type="PANTHER" id="PTHR33987">
    <property type="entry name" value="CALCINEURIN-LIKE METALLO-PHOSPHOESTERASE SUPERFAMILY PROTEIN"/>
    <property type="match status" value="1"/>
</dbReference>
<organism evidence="2">
    <name type="scientific">marine sediment metagenome</name>
    <dbReference type="NCBI Taxonomy" id="412755"/>
    <lineage>
        <taxon>unclassified sequences</taxon>
        <taxon>metagenomes</taxon>
        <taxon>ecological metagenomes</taxon>
    </lineage>
</organism>
<feature type="domain" description="PhoD-like phosphatase metallophosphatase" evidence="1">
    <location>
        <begin position="2"/>
        <end position="168"/>
    </location>
</feature>
<comment type="caution">
    <text evidence="2">The sequence shown here is derived from an EMBL/GenBank/DDBJ whole genome shotgun (WGS) entry which is preliminary data.</text>
</comment>
<dbReference type="Gene3D" id="3.60.21.70">
    <property type="entry name" value="PhoD-like phosphatase"/>
    <property type="match status" value="1"/>
</dbReference>
<dbReference type="InterPro" id="IPR038607">
    <property type="entry name" value="PhoD-like_sf"/>
</dbReference>
<dbReference type="EMBL" id="BARV01019085">
    <property type="protein sequence ID" value="GAI27015.1"/>
    <property type="molecule type" value="Genomic_DNA"/>
</dbReference>
<name>X1NJR6_9ZZZZ</name>
<gene>
    <name evidence="2" type="ORF">S06H3_32144</name>
</gene>
<reference evidence="2" key="1">
    <citation type="journal article" date="2014" name="Front. Microbiol.">
        <title>High frequency of phylogenetically diverse reductive dehalogenase-homologous genes in deep subseafloor sedimentary metagenomes.</title>
        <authorList>
            <person name="Kawai M."/>
            <person name="Futagami T."/>
            <person name="Toyoda A."/>
            <person name="Takaki Y."/>
            <person name="Nishi S."/>
            <person name="Hori S."/>
            <person name="Arai W."/>
            <person name="Tsubouchi T."/>
            <person name="Morono Y."/>
            <person name="Uchiyama I."/>
            <person name="Ito T."/>
            <person name="Fujiyama A."/>
            <person name="Inagaki F."/>
            <person name="Takami H."/>
        </authorList>
    </citation>
    <scope>NUCLEOTIDE SEQUENCE</scope>
    <source>
        <strain evidence="2">Expedition CK06-06</strain>
    </source>
</reference>
<dbReference type="InterPro" id="IPR029052">
    <property type="entry name" value="Metallo-depent_PP-like"/>
</dbReference>
<dbReference type="Pfam" id="PF09423">
    <property type="entry name" value="PhoD"/>
    <property type="match status" value="1"/>
</dbReference>
<accession>X1NJR6</accession>
<sequence length="231" mass="26442">MYLQFRADPHFCAFSATTPIYAVWDDHDYGLDNSDRTQPGKERSLKTFNEIWPNPKSQALHSPGIWSRFTIGCAEFFLLDVRYHRSPNEDPDGSAKTMLGAEQLDWLKNSLADTSAVFKFPVSGSSWNCGGPEAWNHTFKYEYDSLLAHIRTKRIEGVILLGGDQHTCKIAVRPRESWDGYDLHEWMAGQLWNSKGDREKGYFRAFGLVTVNTKERPAKARLEFFDLNGQP</sequence>